<evidence type="ECO:0008006" key="3">
    <source>
        <dbReference type="Google" id="ProtNLM"/>
    </source>
</evidence>
<proteinExistence type="predicted"/>
<dbReference type="PANTHER" id="PTHR36922">
    <property type="entry name" value="BLL2446 PROTEIN"/>
    <property type="match status" value="1"/>
</dbReference>
<dbReference type="eggNOG" id="COG3812">
    <property type="taxonomic scope" value="Bacteria"/>
</dbReference>
<dbReference type="SUPFAM" id="SSF109854">
    <property type="entry name" value="DinB/YfiT-like putative metalloenzymes"/>
    <property type="match status" value="1"/>
</dbReference>
<dbReference type="PANTHER" id="PTHR36922:SF1">
    <property type="entry name" value="DUF1993 DOMAIN-CONTAINING PROTEIN"/>
    <property type="match status" value="1"/>
</dbReference>
<comment type="caution">
    <text evidence="1">The sequence shown here is derived from an EMBL/GenBank/DDBJ whole genome shotgun (WGS) entry which is preliminary data.</text>
</comment>
<dbReference type="EMBL" id="ARYK01000001">
    <property type="protein sequence ID" value="KCZ94569.1"/>
    <property type="molecule type" value="Genomic_DNA"/>
</dbReference>
<accession>A0A059FV89</accession>
<dbReference type="Proteomes" id="UP000025171">
    <property type="component" value="Unassembled WGS sequence"/>
</dbReference>
<dbReference type="OrthoDB" id="338237at2"/>
<dbReference type="InterPro" id="IPR018531">
    <property type="entry name" value="DUF1993"/>
</dbReference>
<sequence length="168" mass="18387">MNDTLSYVLKTSTNQMLGAMRANLKKAEAHARATDVEDAVFLAARLYPDMLPMGRQVQIACDNAARGAARLSGVDLPEFPDTETTFAELMARCDAALAFVNSTDDAKINASERETLQIPLGPQTVPMEGRQYLTSFVLANMFFHVSMAYGLLRHQGVVLGKRDFLVAS</sequence>
<dbReference type="Gene3D" id="1.20.120.450">
    <property type="entry name" value="dinb family like domain"/>
    <property type="match status" value="1"/>
</dbReference>
<dbReference type="RefSeq" id="WP_051618260.1">
    <property type="nucleotide sequence ID" value="NZ_ARYK01000001.1"/>
</dbReference>
<dbReference type="STRING" id="1280950.HJO_04305"/>
<evidence type="ECO:0000313" key="2">
    <source>
        <dbReference type="Proteomes" id="UP000025171"/>
    </source>
</evidence>
<dbReference type="PATRIC" id="fig|1280950.3.peg.876"/>
<evidence type="ECO:0000313" key="1">
    <source>
        <dbReference type="EMBL" id="KCZ94569.1"/>
    </source>
</evidence>
<protein>
    <recommendedName>
        <fullName evidence="3">DUF1993 domain-containing protein</fullName>
    </recommendedName>
</protein>
<dbReference type="Pfam" id="PF09351">
    <property type="entry name" value="DUF1993"/>
    <property type="match status" value="1"/>
</dbReference>
<keyword evidence="2" id="KW-1185">Reference proteome</keyword>
<name>A0A059FV89_9PROT</name>
<reference evidence="1 2" key="1">
    <citation type="journal article" date="2014" name="Antonie Van Leeuwenhoek">
        <title>Hyphomonas beringensis sp. nov. and Hyphomonas chukchiensis sp. nov., isolated from surface seawater of the Bering Sea and Chukchi Sea.</title>
        <authorList>
            <person name="Li C."/>
            <person name="Lai Q."/>
            <person name="Li G."/>
            <person name="Dong C."/>
            <person name="Wang J."/>
            <person name="Liao Y."/>
            <person name="Shao Z."/>
        </authorList>
    </citation>
    <scope>NUCLEOTIDE SEQUENCE [LARGE SCALE GENOMIC DNA]</scope>
    <source>
        <strain evidence="1 2">MHS-2</strain>
    </source>
</reference>
<gene>
    <name evidence="1" type="ORF">HJO_04305</name>
</gene>
<dbReference type="AlphaFoldDB" id="A0A059FV89"/>
<organism evidence="1 2">
    <name type="scientific">Hyphomonas johnsonii MHS-2</name>
    <dbReference type="NCBI Taxonomy" id="1280950"/>
    <lineage>
        <taxon>Bacteria</taxon>
        <taxon>Pseudomonadati</taxon>
        <taxon>Pseudomonadota</taxon>
        <taxon>Alphaproteobacteria</taxon>
        <taxon>Hyphomonadales</taxon>
        <taxon>Hyphomonadaceae</taxon>
        <taxon>Hyphomonas</taxon>
    </lineage>
</organism>
<dbReference type="InterPro" id="IPR034660">
    <property type="entry name" value="DinB/YfiT-like"/>
</dbReference>